<keyword evidence="6" id="KW-0408">Iron</keyword>
<feature type="signal peptide" evidence="8">
    <location>
        <begin position="1"/>
        <end position="21"/>
    </location>
</feature>
<dbReference type="PANTHER" id="PTHR33577:SF16">
    <property type="entry name" value="HEME HALOPEROXIDASE FAMILY PROFILE DOMAIN-CONTAINING PROTEIN"/>
    <property type="match status" value="1"/>
</dbReference>
<evidence type="ECO:0000256" key="1">
    <source>
        <dbReference type="ARBA" id="ARBA00001970"/>
    </source>
</evidence>
<dbReference type="AlphaFoldDB" id="A0AAD2HYS6"/>
<dbReference type="Proteomes" id="UP001295794">
    <property type="component" value="Unassembled WGS sequence"/>
</dbReference>
<evidence type="ECO:0000313" key="10">
    <source>
        <dbReference type="EMBL" id="CAK5282647.1"/>
    </source>
</evidence>
<keyword evidence="4" id="KW-0479">Metal-binding</keyword>
<dbReference type="InterPro" id="IPR036851">
    <property type="entry name" value="Chloroperoxidase-like_sf"/>
</dbReference>
<evidence type="ECO:0000256" key="5">
    <source>
        <dbReference type="ARBA" id="ARBA00023002"/>
    </source>
</evidence>
<proteinExistence type="inferred from homology"/>
<dbReference type="Pfam" id="PF01328">
    <property type="entry name" value="Peroxidase_2"/>
    <property type="match status" value="1"/>
</dbReference>
<comment type="cofactor">
    <cofactor evidence="1">
        <name>heme b</name>
        <dbReference type="ChEBI" id="CHEBI:60344"/>
    </cofactor>
</comment>
<dbReference type="GO" id="GO:0004601">
    <property type="term" value="F:peroxidase activity"/>
    <property type="evidence" value="ECO:0007669"/>
    <property type="project" value="UniProtKB-KW"/>
</dbReference>
<keyword evidence="5" id="KW-0560">Oxidoreductase</keyword>
<dbReference type="Gene3D" id="1.10.489.10">
    <property type="entry name" value="Chloroperoxidase-like"/>
    <property type="match status" value="1"/>
</dbReference>
<keyword evidence="3" id="KW-0349">Heme</keyword>
<dbReference type="GO" id="GO:0046872">
    <property type="term" value="F:metal ion binding"/>
    <property type="evidence" value="ECO:0007669"/>
    <property type="project" value="UniProtKB-KW"/>
</dbReference>
<accession>A0AAD2HYS6</accession>
<keyword evidence="2" id="KW-0575">Peroxidase</keyword>
<keyword evidence="11" id="KW-1185">Reference proteome</keyword>
<dbReference type="PANTHER" id="PTHR33577">
    <property type="entry name" value="STERIGMATOCYSTIN BIOSYNTHESIS PEROXIDASE STCC-RELATED"/>
    <property type="match status" value="1"/>
</dbReference>
<evidence type="ECO:0000256" key="8">
    <source>
        <dbReference type="SAM" id="SignalP"/>
    </source>
</evidence>
<dbReference type="PROSITE" id="PS51405">
    <property type="entry name" value="HEME_HALOPEROXIDASE"/>
    <property type="match status" value="1"/>
</dbReference>
<evidence type="ECO:0000313" key="11">
    <source>
        <dbReference type="Proteomes" id="UP001295794"/>
    </source>
</evidence>
<evidence type="ECO:0000256" key="7">
    <source>
        <dbReference type="ARBA" id="ARBA00025795"/>
    </source>
</evidence>
<evidence type="ECO:0000256" key="2">
    <source>
        <dbReference type="ARBA" id="ARBA00022559"/>
    </source>
</evidence>
<name>A0AAD2HYS6_9AGAR</name>
<feature type="domain" description="Heme haloperoxidase family profile" evidence="9">
    <location>
        <begin position="32"/>
        <end position="269"/>
    </location>
</feature>
<evidence type="ECO:0000256" key="6">
    <source>
        <dbReference type="ARBA" id="ARBA00023004"/>
    </source>
</evidence>
<organism evidence="10 11">
    <name type="scientific">Mycena citricolor</name>
    <dbReference type="NCBI Taxonomy" id="2018698"/>
    <lineage>
        <taxon>Eukaryota</taxon>
        <taxon>Fungi</taxon>
        <taxon>Dikarya</taxon>
        <taxon>Basidiomycota</taxon>
        <taxon>Agaricomycotina</taxon>
        <taxon>Agaricomycetes</taxon>
        <taxon>Agaricomycetidae</taxon>
        <taxon>Agaricales</taxon>
        <taxon>Marasmiineae</taxon>
        <taxon>Mycenaceae</taxon>
        <taxon>Mycena</taxon>
    </lineage>
</organism>
<dbReference type="SUPFAM" id="SSF47571">
    <property type="entry name" value="Cloroperoxidase"/>
    <property type="match status" value="1"/>
</dbReference>
<keyword evidence="8" id="KW-0732">Signal</keyword>
<reference evidence="10" key="1">
    <citation type="submission" date="2023-11" db="EMBL/GenBank/DDBJ databases">
        <authorList>
            <person name="De Vega J J."/>
            <person name="De Vega J J."/>
        </authorList>
    </citation>
    <scope>NUCLEOTIDE SEQUENCE</scope>
</reference>
<evidence type="ECO:0000256" key="4">
    <source>
        <dbReference type="ARBA" id="ARBA00022723"/>
    </source>
</evidence>
<comment type="caution">
    <text evidence="10">The sequence shown here is derived from an EMBL/GenBank/DDBJ whole genome shotgun (WGS) entry which is preliminary data.</text>
</comment>
<evidence type="ECO:0000256" key="3">
    <source>
        <dbReference type="ARBA" id="ARBA00022617"/>
    </source>
</evidence>
<gene>
    <name evidence="10" type="ORF">MYCIT1_LOCUS34571</name>
</gene>
<comment type="similarity">
    <text evidence="7">Belongs to the chloroperoxidase family.</text>
</comment>
<dbReference type="InterPro" id="IPR000028">
    <property type="entry name" value="Chloroperoxidase"/>
</dbReference>
<protein>
    <recommendedName>
        <fullName evidence="9">Heme haloperoxidase family profile domain-containing protein</fullName>
    </recommendedName>
</protein>
<dbReference type="EMBL" id="CAVNYO010000460">
    <property type="protein sequence ID" value="CAK5282647.1"/>
    <property type="molecule type" value="Genomic_DNA"/>
</dbReference>
<evidence type="ECO:0000259" key="9">
    <source>
        <dbReference type="PROSITE" id="PS51405"/>
    </source>
</evidence>
<feature type="chain" id="PRO_5042183359" description="Heme haloperoxidase family profile domain-containing protein" evidence="8">
    <location>
        <begin position="22"/>
        <end position="373"/>
    </location>
</feature>
<sequence>MWKPPALLVVAARGTASGAQAVPGPAPIDVSGAHAFHPPVPGDFRGPCPALNALANHGYIPRSGYAGVSQAISASFDVFGMGREIAVASGLWGVIYRGDLAGIPDFRFSIGQPPGFGGVCSGSERLRASDGTHNQFEHDASVTRCDLYECVNTTAYLALEAVFARNPDRRGYIDAVFEHLEARIQHGIKNNAKFFYGPVQAIFAAAQHLLIPRLLSNGTTETLTIDNLRSLFGIIPDASGALQPSQGGERIPENWYPRATPYTAVPLLQDLIVGWTRRPNTLCIGGNTSETDKFALLDLCDLTGGVYDTSLLLQGSNAACFLFQLVQPLIPGNINLLDAFLATTLGLTVLSPACPELENIKYEMLEMYPGYSS</sequence>